<dbReference type="InterPro" id="IPR029051">
    <property type="entry name" value="DUF4352"/>
</dbReference>
<reference evidence="5 6" key="1">
    <citation type="submission" date="2017-11" db="EMBL/GenBank/DDBJ databases">
        <title>Streptomyces carmine sp. nov., a novel actinomycete isolated from Sophora alopecuroides in Xinjiang, China.</title>
        <authorList>
            <person name="Wang Y."/>
            <person name="Luo X."/>
            <person name="Wan C."/>
            <person name="Zhang L."/>
        </authorList>
    </citation>
    <scope>NUCLEOTIDE SEQUENCE [LARGE SCALE GENOMIC DNA]</scope>
    <source>
        <strain evidence="5 6">TRM SA0054</strain>
    </source>
</reference>
<gene>
    <name evidence="5" type="ORF">CUT44_22285</name>
</gene>
<evidence type="ECO:0000313" key="6">
    <source>
        <dbReference type="Proteomes" id="UP000230407"/>
    </source>
</evidence>
<feature type="region of interest" description="Disordered" evidence="2">
    <location>
        <begin position="32"/>
        <end position="78"/>
    </location>
</feature>
<evidence type="ECO:0000256" key="1">
    <source>
        <dbReference type="ARBA" id="ARBA00022729"/>
    </source>
</evidence>
<evidence type="ECO:0000259" key="4">
    <source>
        <dbReference type="Pfam" id="PF11611"/>
    </source>
</evidence>
<dbReference type="Gene3D" id="2.60.40.1240">
    <property type="match status" value="1"/>
</dbReference>
<organism evidence="5 6">
    <name type="scientific">Streptomyces carminius</name>
    <dbReference type="NCBI Taxonomy" id="2665496"/>
    <lineage>
        <taxon>Bacteria</taxon>
        <taxon>Bacillati</taxon>
        <taxon>Actinomycetota</taxon>
        <taxon>Actinomycetes</taxon>
        <taxon>Kitasatosporales</taxon>
        <taxon>Streptomycetaceae</taxon>
        <taxon>Streptomyces</taxon>
    </lineage>
</organism>
<dbReference type="InterPro" id="IPR029050">
    <property type="entry name" value="Immunoprotect_excell_Ig-like"/>
</dbReference>
<proteinExistence type="predicted"/>
<keyword evidence="6" id="KW-1185">Reference proteome</keyword>
<accession>A0A2M8LUQ4</accession>
<feature type="compositionally biased region" description="Basic and acidic residues" evidence="2">
    <location>
        <begin position="48"/>
        <end position="65"/>
    </location>
</feature>
<protein>
    <recommendedName>
        <fullName evidence="4">DUF4352 domain-containing protein</fullName>
    </recommendedName>
</protein>
<evidence type="ECO:0000313" key="5">
    <source>
        <dbReference type="EMBL" id="PJE95691.1"/>
    </source>
</evidence>
<sequence length="199" mass="20186">MPAQQTRPARKRLTAAAAVAVLALGGLTACGTTEEPTVTKATAAGADKSTEKSGDAKAADKKETAADGPLGAGDTASYDSGLGVTVSEAAAYTPGEYSAGHTEGNKAYKVTVTLANNGDEKIDISLIMPTARAGEEGVTAEQVFDSENGVGDGFQGNLLPGKKATAVLAFDVPADAKNLDVEVDLLDFTSEPAQWSLPL</sequence>
<dbReference type="Proteomes" id="UP000230407">
    <property type="component" value="Unassembled WGS sequence"/>
</dbReference>
<keyword evidence="1 3" id="KW-0732">Signal</keyword>
<evidence type="ECO:0000256" key="3">
    <source>
        <dbReference type="SAM" id="SignalP"/>
    </source>
</evidence>
<feature type="domain" description="DUF4352" evidence="4">
    <location>
        <begin position="80"/>
        <end position="184"/>
    </location>
</feature>
<evidence type="ECO:0000256" key="2">
    <source>
        <dbReference type="SAM" id="MobiDB-lite"/>
    </source>
</evidence>
<dbReference type="EMBL" id="PGGW01000063">
    <property type="protein sequence ID" value="PJE95691.1"/>
    <property type="molecule type" value="Genomic_DNA"/>
</dbReference>
<name>A0A2M8LUQ4_9ACTN</name>
<feature type="chain" id="PRO_5014870190" description="DUF4352 domain-containing protein" evidence="3">
    <location>
        <begin position="32"/>
        <end position="199"/>
    </location>
</feature>
<dbReference type="PROSITE" id="PS51257">
    <property type="entry name" value="PROKAR_LIPOPROTEIN"/>
    <property type="match status" value="1"/>
</dbReference>
<comment type="caution">
    <text evidence="5">The sequence shown here is derived from an EMBL/GenBank/DDBJ whole genome shotgun (WGS) entry which is preliminary data.</text>
</comment>
<dbReference type="Pfam" id="PF11611">
    <property type="entry name" value="DUF4352"/>
    <property type="match status" value="1"/>
</dbReference>
<dbReference type="AlphaFoldDB" id="A0A2M8LUQ4"/>
<dbReference type="RefSeq" id="WP_100203702.1">
    <property type="nucleotide sequence ID" value="NZ_PGGW01000063.1"/>
</dbReference>
<feature type="signal peptide" evidence="3">
    <location>
        <begin position="1"/>
        <end position="31"/>
    </location>
</feature>